<dbReference type="Gene3D" id="2.60.40.1120">
    <property type="entry name" value="Carboxypeptidase-like, regulatory domain"/>
    <property type="match status" value="1"/>
</dbReference>
<organism evidence="2 3">
    <name type="scientific">Mucilaginibacter corticis</name>
    <dbReference type="NCBI Taxonomy" id="2597670"/>
    <lineage>
        <taxon>Bacteria</taxon>
        <taxon>Pseudomonadati</taxon>
        <taxon>Bacteroidota</taxon>
        <taxon>Sphingobacteriia</taxon>
        <taxon>Sphingobacteriales</taxon>
        <taxon>Sphingobacteriaceae</taxon>
        <taxon>Mucilaginibacter</taxon>
    </lineage>
</organism>
<proteinExistence type="predicted"/>
<gene>
    <name evidence="2" type="ORF">FO440_08220</name>
</gene>
<name>A0A556MWA1_9SPHI</name>
<dbReference type="OrthoDB" id="1223654at2"/>
<keyword evidence="2" id="KW-0378">Hydrolase</keyword>
<keyword evidence="2" id="KW-0645">Protease</keyword>
<dbReference type="SUPFAM" id="SSF49464">
    <property type="entry name" value="Carboxypeptidase regulatory domain-like"/>
    <property type="match status" value="1"/>
</dbReference>
<feature type="chain" id="PRO_5021840414" evidence="1">
    <location>
        <begin position="19"/>
        <end position="369"/>
    </location>
</feature>
<comment type="caution">
    <text evidence="2">The sequence shown here is derived from an EMBL/GenBank/DDBJ whole genome shotgun (WGS) entry which is preliminary data.</text>
</comment>
<reference evidence="2 3" key="1">
    <citation type="submission" date="2019-07" db="EMBL/GenBank/DDBJ databases">
        <authorList>
            <person name="Huq M.A."/>
        </authorList>
    </citation>
    <scope>NUCLEOTIDE SEQUENCE [LARGE SCALE GENOMIC DNA]</scope>
    <source>
        <strain evidence="2 3">MAH-19</strain>
    </source>
</reference>
<keyword evidence="1" id="KW-0732">Signal</keyword>
<evidence type="ECO:0000313" key="2">
    <source>
        <dbReference type="EMBL" id="TSJ44143.1"/>
    </source>
</evidence>
<dbReference type="AlphaFoldDB" id="A0A556MWA1"/>
<sequence length="369" mass="42315">MRYLLFIVAVFLGSKSFAQSGYSVSGSVVDENNRPLNNATVFMSGSQKITITNDSGKFILSRLNTGSYQMVIKLMGYTPFSQNIMVRQNITNFKVSLKINPYQINEVIIGGDRDRPGKYDLFKDNFLGTTKNGSQCKILNPEIINLKNNRKNGTLEATTNDFLIIENKQLGYRIRYLLKAFEYHYNNRITNYYGETSFEEMDGLDKLKKEWKKNRLKAYKGSLMHFLRSVYEGKDTPVKEGFFVRQIYDEIGDGNQGRLTLFTIGVGPVKFDNLVSVIDTSFVALKFNRGLYITYDPHIAFKVKFTGNYNNTDKIQVKFSYDASVLQLHLNDAVIDSRGSFTNYRAFFIRGELGEKRVGDQLPFEYQPD</sequence>
<accession>A0A556MWA1</accession>
<keyword evidence="2" id="KW-0121">Carboxypeptidase</keyword>
<evidence type="ECO:0000256" key="1">
    <source>
        <dbReference type="SAM" id="SignalP"/>
    </source>
</evidence>
<dbReference type="InterPro" id="IPR008969">
    <property type="entry name" value="CarboxyPept-like_regulatory"/>
</dbReference>
<feature type="signal peptide" evidence="1">
    <location>
        <begin position="1"/>
        <end position="18"/>
    </location>
</feature>
<evidence type="ECO:0000313" key="3">
    <source>
        <dbReference type="Proteomes" id="UP000318733"/>
    </source>
</evidence>
<protein>
    <submittedName>
        <fullName evidence="2">Carboxypeptidase-like regulatory domain-containing protein</fullName>
    </submittedName>
</protein>
<dbReference type="RefSeq" id="WP_144247707.1">
    <property type="nucleotide sequence ID" value="NZ_VLPK01000001.1"/>
</dbReference>
<keyword evidence="3" id="KW-1185">Reference proteome</keyword>
<dbReference type="Proteomes" id="UP000318733">
    <property type="component" value="Unassembled WGS sequence"/>
</dbReference>
<dbReference type="GO" id="GO:0004180">
    <property type="term" value="F:carboxypeptidase activity"/>
    <property type="evidence" value="ECO:0007669"/>
    <property type="project" value="UniProtKB-KW"/>
</dbReference>
<dbReference type="Pfam" id="PF13715">
    <property type="entry name" value="CarbopepD_reg_2"/>
    <property type="match status" value="1"/>
</dbReference>
<dbReference type="EMBL" id="VLPK01000001">
    <property type="protein sequence ID" value="TSJ44143.1"/>
    <property type="molecule type" value="Genomic_DNA"/>
</dbReference>